<comment type="caution">
    <text evidence="12">The sequence shown here is derived from an EMBL/GenBank/DDBJ whole genome shotgun (WGS) entry which is preliminary data.</text>
</comment>
<evidence type="ECO:0000256" key="1">
    <source>
        <dbReference type="ARBA" id="ARBA00003394"/>
    </source>
</evidence>
<proteinExistence type="inferred from homology"/>
<comment type="similarity">
    <text evidence="10">Belongs to the glycosyltransferase group 1 family.</text>
</comment>
<keyword evidence="10" id="KW-0472">Membrane</keyword>
<gene>
    <name evidence="12" type="ORF">NOI20_09935</name>
</gene>
<feature type="site" description="Transition state stabilizer" evidence="9">
    <location>
        <position position="137"/>
    </location>
</feature>
<comment type="pathway">
    <text evidence="2 10">Bacterial outer membrane biogenesis; LPS core biosynthesis.</text>
</comment>
<dbReference type="AlphaFoldDB" id="A0AAJ1UB50"/>
<keyword evidence="5 10" id="KW-0808">Transferase</keyword>
<dbReference type="InterPro" id="IPR038107">
    <property type="entry name" value="Glycos_transf_N_sf"/>
</dbReference>
<reference evidence="12" key="2">
    <citation type="submission" date="2023-04" db="EMBL/GenBank/DDBJ databases">
        <title>'Rhodoalgimonas zhirmunskyi' gen. nov., isolated from a red alga.</title>
        <authorList>
            <person name="Nedashkovskaya O.I."/>
            <person name="Otstavnykh N.Y."/>
            <person name="Bystritskaya E.P."/>
            <person name="Balabanova L.A."/>
            <person name="Isaeva M.P."/>
        </authorList>
    </citation>
    <scope>NUCLEOTIDE SEQUENCE</scope>
    <source>
        <strain evidence="12">10Alg 79</strain>
    </source>
</reference>
<evidence type="ECO:0000313" key="13">
    <source>
        <dbReference type="Proteomes" id="UP001227162"/>
    </source>
</evidence>
<dbReference type="Gene3D" id="3.40.50.11720">
    <property type="entry name" value="3-Deoxy-D-manno-octulosonic-acid transferase, N-terminal domain"/>
    <property type="match status" value="1"/>
</dbReference>
<dbReference type="Gene3D" id="3.40.50.2000">
    <property type="entry name" value="Glycogen Phosphorylase B"/>
    <property type="match status" value="1"/>
</dbReference>
<evidence type="ECO:0000259" key="11">
    <source>
        <dbReference type="Pfam" id="PF04413"/>
    </source>
</evidence>
<evidence type="ECO:0000256" key="9">
    <source>
        <dbReference type="PIRSR" id="PIRSR639901-2"/>
    </source>
</evidence>
<comment type="catalytic activity">
    <reaction evidence="7 10">
        <text>lipid IVA (E. coli) + CMP-3-deoxy-beta-D-manno-octulosonate = alpha-Kdo-(2-&gt;6)-lipid IVA (E. coli) + CMP + H(+)</text>
        <dbReference type="Rhea" id="RHEA:28066"/>
        <dbReference type="ChEBI" id="CHEBI:15378"/>
        <dbReference type="ChEBI" id="CHEBI:58603"/>
        <dbReference type="ChEBI" id="CHEBI:60364"/>
        <dbReference type="ChEBI" id="CHEBI:60377"/>
        <dbReference type="ChEBI" id="CHEBI:85987"/>
        <dbReference type="EC" id="2.4.99.12"/>
    </reaction>
</comment>
<dbReference type="Pfam" id="PF04413">
    <property type="entry name" value="Glycos_transf_N"/>
    <property type="match status" value="1"/>
</dbReference>
<feature type="active site" description="Proton acceptor" evidence="8">
    <location>
        <position position="67"/>
    </location>
</feature>
<evidence type="ECO:0000256" key="8">
    <source>
        <dbReference type="PIRSR" id="PIRSR639901-1"/>
    </source>
</evidence>
<protein>
    <recommendedName>
        <fullName evidence="4 10">3-deoxy-D-manno-octulosonic acid transferase</fullName>
        <shortName evidence="10">Kdo transferase</shortName>
        <ecNumber evidence="3 10">2.4.99.12</ecNumber>
    </recommendedName>
    <alternativeName>
        <fullName evidence="6 10">Lipid IV(A) 3-deoxy-D-manno-octulosonic acid transferase</fullName>
    </alternativeName>
</protein>
<evidence type="ECO:0000256" key="7">
    <source>
        <dbReference type="ARBA" id="ARBA00049183"/>
    </source>
</evidence>
<name>A0AAJ1UB50_9RHOB</name>
<dbReference type="EC" id="2.4.99.12" evidence="3 10"/>
<keyword evidence="10" id="KW-1003">Cell membrane</keyword>
<evidence type="ECO:0000256" key="3">
    <source>
        <dbReference type="ARBA" id="ARBA00012621"/>
    </source>
</evidence>
<feature type="site" description="Transition state stabilizer" evidence="9">
    <location>
        <position position="213"/>
    </location>
</feature>
<sequence length="423" mass="45424">MAKAPGLALRGWLGLTRAIGPLLPRHLRKRIARGKEDPVRWREKLGHASAERPAGRLVWLHAVGLGEVLALRGLIAKLAMLEPDLHFLVTSGTRGAADAFARNLPPRTIHQFAPLDAPGPARRFLAHWRPDLSIWAEQEVWPGLVYRIDQAGIPLALVNARMNDTSFTKRARIAALWRDILPRFALVSAQDSATAAHLSTLGARDVRTDGSLKSIAPPLADLPHDRAELETEIGTRRVWLAASTHAPDEAAALAAHARLLQDDPQTLLILAPRYPERAEEVLSQIKAAGLSAARRSAKAPITAQTQVYLADALGEMGLFYRLAPVAFVGGSMGAVEGHNPWEPAQLNCAVLHGPRVANFAADYAALDGAGAAACVDDADALYQALTWPDLAEMPGRAQTLIAARQTAMDGLAADLAQMIRGAS</sequence>
<dbReference type="GO" id="GO:0043842">
    <property type="term" value="F:Kdo transferase activity"/>
    <property type="evidence" value="ECO:0007669"/>
    <property type="project" value="UniProtKB-EC"/>
</dbReference>
<feature type="domain" description="3-deoxy-D-manno-octulosonic-acid transferase N-terminal" evidence="11">
    <location>
        <begin position="40"/>
        <end position="213"/>
    </location>
</feature>
<comment type="function">
    <text evidence="1 10">Involved in lipopolysaccharide (LPS) biosynthesis. Catalyzes the transfer of 3-deoxy-D-manno-octulosonate (Kdo) residue(s) from CMP-Kdo to lipid IV(A), the tetraacyldisaccharide-1,4'-bisphosphate precursor of lipid A.</text>
</comment>
<evidence type="ECO:0000256" key="6">
    <source>
        <dbReference type="ARBA" id="ARBA00031445"/>
    </source>
</evidence>
<dbReference type="GO" id="GO:0009245">
    <property type="term" value="P:lipid A biosynthetic process"/>
    <property type="evidence" value="ECO:0007669"/>
    <property type="project" value="TreeGrafter"/>
</dbReference>
<dbReference type="GO" id="GO:0005886">
    <property type="term" value="C:plasma membrane"/>
    <property type="evidence" value="ECO:0007669"/>
    <property type="project" value="UniProtKB-SubCell"/>
</dbReference>
<organism evidence="12 13">
    <name type="scientific">Rhodalgimonas zhirmunskyi</name>
    <dbReference type="NCBI Taxonomy" id="2964767"/>
    <lineage>
        <taxon>Bacteria</taxon>
        <taxon>Pseudomonadati</taxon>
        <taxon>Pseudomonadota</taxon>
        <taxon>Alphaproteobacteria</taxon>
        <taxon>Rhodobacterales</taxon>
        <taxon>Roseobacteraceae</taxon>
        <taxon>Rhodalgimonas</taxon>
    </lineage>
</organism>
<evidence type="ECO:0000256" key="10">
    <source>
        <dbReference type="RuleBase" id="RU365103"/>
    </source>
</evidence>
<reference evidence="12" key="1">
    <citation type="submission" date="2022-07" db="EMBL/GenBank/DDBJ databases">
        <authorList>
            <person name="Otstavnykh N."/>
            <person name="Isaeva M."/>
            <person name="Bystritskaya E."/>
        </authorList>
    </citation>
    <scope>NUCLEOTIDE SEQUENCE</scope>
    <source>
        <strain evidence="12">10Alg 79</strain>
    </source>
</reference>
<keyword evidence="10" id="KW-0448">Lipopolysaccharide biosynthesis</keyword>
<evidence type="ECO:0000256" key="5">
    <source>
        <dbReference type="ARBA" id="ARBA00022679"/>
    </source>
</evidence>
<dbReference type="EMBL" id="JANFFA010000002">
    <property type="protein sequence ID" value="MDQ2094428.1"/>
    <property type="molecule type" value="Genomic_DNA"/>
</dbReference>
<dbReference type="InterPro" id="IPR007507">
    <property type="entry name" value="Glycos_transf_N"/>
</dbReference>
<dbReference type="RefSeq" id="WP_317626027.1">
    <property type="nucleotide sequence ID" value="NZ_JANFFA010000002.1"/>
</dbReference>
<dbReference type="PANTHER" id="PTHR42755">
    <property type="entry name" value="3-DEOXY-MANNO-OCTULOSONATE CYTIDYLYLTRANSFERASE"/>
    <property type="match status" value="1"/>
</dbReference>
<dbReference type="InterPro" id="IPR039901">
    <property type="entry name" value="Kdotransferase"/>
</dbReference>
<evidence type="ECO:0000256" key="4">
    <source>
        <dbReference type="ARBA" id="ARBA00019077"/>
    </source>
</evidence>
<dbReference type="PANTHER" id="PTHR42755:SF1">
    <property type="entry name" value="3-DEOXY-D-MANNO-OCTULOSONIC ACID TRANSFERASE, MITOCHONDRIAL-RELATED"/>
    <property type="match status" value="1"/>
</dbReference>
<dbReference type="Proteomes" id="UP001227162">
    <property type="component" value="Unassembled WGS sequence"/>
</dbReference>
<dbReference type="GO" id="GO:0009244">
    <property type="term" value="P:lipopolysaccharide core region biosynthetic process"/>
    <property type="evidence" value="ECO:0007669"/>
    <property type="project" value="UniProtKB-UniRule"/>
</dbReference>
<keyword evidence="13" id="KW-1185">Reference proteome</keyword>
<comment type="subcellular location">
    <subcellularLocation>
        <location evidence="10">Cell membrane</location>
    </subcellularLocation>
</comment>
<evidence type="ECO:0000313" key="12">
    <source>
        <dbReference type="EMBL" id="MDQ2094428.1"/>
    </source>
</evidence>
<accession>A0AAJ1UB50</accession>
<evidence type="ECO:0000256" key="2">
    <source>
        <dbReference type="ARBA" id="ARBA00004713"/>
    </source>
</evidence>